<dbReference type="HAMAP" id="MF_01363">
    <property type="entry name" value="Ribosomal_bL21"/>
    <property type="match status" value="1"/>
</dbReference>
<proteinExistence type="inferred from homology"/>
<dbReference type="GO" id="GO:1990904">
    <property type="term" value="C:ribonucleoprotein complex"/>
    <property type="evidence" value="ECO:0007669"/>
    <property type="project" value="UniProtKB-KW"/>
</dbReference>
<evidence type="ECO:0000256" key="4">
    <source>
        <dbReference type="HAMAP-Rule" id="MF_01363"/>
    </source>
</evidence>
<keyword evidence="3 4" id="KW-0687">Ribonucleoprotein</keyword>
<dbReference type="GO" id="GO:0019843">
    <property type="term" value="F:rRNA binding"/>
    <property type="evidence" value="ECO:0007669"/>
    <property type="project" value="UniProtKB-UniRule"/>
</dbReference>
<organism evidence="6 7">
    <name type="scientific">Candidatus Wirthbacteria bacterium CG2_30_54_11</name>
    <dbReference type="NCBI Taxonomy" id="1817892"/>
    <lineage>
        <taxon>Bacteria</taxon>
        <taxon>Candidatus Wirthbacteria</taxon>
    </lineage>
</organism>
<dbReference type="InterPro" id="IPR001787">
    <property type="entry name" value="Ribosomal_bL21"/>
</dbReference>
<comment type="similarity">
    <text evidence="1 4 5">Belongs to the bacterial ribosomal protein bL21 family.</text>
</comment>
<dbReference type="InterPro" id="IPR028909">
    <property type="entry name" value="bL21-like"/>
</dbReference>
<dbReference type="SUPFAM" id="SSF141091">
    <property type="entry name" value="L21p-like"/>
    <property type="match status" value="1"/>
</dbReference>
<dbReference type="PANTHER" id="PTHR21349:SF0">
    <property type="entry name" value="LARGE RIBOSOMAL SUBUNIT PROTEIN BL21M"/>
    <property type="match status" value="1"/>
</dbReference>
<sequence>MKLVFEAQGKQWNASAGDSVILDRLEGKEGDIVEFPHVLMTIDGDKVQVGTPYVEGVTVKAQIVRNLRAKKIRVLKFESKINYHVVHGHRQDQTEVRLTESK</sequence>
<evidence type="ECO:0000256" key="5">
    <source>
        <dbReference type="RuleBase" id="RU000562"/>
    </source>
</evidence>
<name>A0A1J5J104_9BACT</name>
<comment type="subunit">
    <text evidence="4">Part of the 50S ribosomal subunit. Contacts protein L20.</text>
</comment>
<dbReference type="GO" id="GO:0005737">
    <property type="term" value="C:cytoplasm"/>
    <property type="evidence" value="ECO:0007669"/>
    <property type="project" value="UniProtKB-ARBA"/>
</dbReference>
<evidence type="ECO:0000313" key="7">
    <source>
        <dbReference type="Proteomes" id="UP000183245"/>
    </source>
</evidence>
<evidence type="ECO:0000256" key="2">
    <source>
        <dbReference type="ARBA" id="ARBA00022980"/>
    </source>
</evidence>
<evidence type="ECO:0000256" key="1">
    <source>
        <dbReference type="ARBA" id="ARBA00008563"/>
    </source>
</evidence>
<dbReference type="PANTHER" id="PTHR21349">
    <property type="entry name" value="50S RIBOSOMAL PROTEIN L21"/>
    <property type="match status" value="1"/>
</dbReference>
<evidence type="ECO:0000313" key="6">
    <source>
        <dbReference type="EMBL" id="OIP97160.1"/>
    </source>
</evidence>
<gene>
    <name evidence="4" type="primary">rplU</name>
    <name evidence="6" type="ORF">AUK40_03710</name>
</gene>
<keyword evidence="2 4" id="KW-0689">Ribosomal protein</keyword>
<dbReference type="EMBL" id="MNZT01000064">
    <property type="protein sequence ID" value="OIP97160.1"/>
    <property type="molecule type" value="Genomic_DNA"/>
</dbReference>
<accession>A0A1J5J104</accession>
<dbReference type="GO" id="GO:0006412">
    <property type="term" value="P:translation"/>
    <property type="evidence" value="ECO:0007669"/>
    <property type="project" value="UniProtKB-UniRule"/>
</dbReference>
<comment type="function">
    <text evidence="4 5">This protein binds to 23S rRNA in the presence of protein L20.</text>
</comment>
<dbReference type="STRING" id="1817892.AUK40_03710"/>
<evidence type="ECO:0000256" key="3">
    <source>
        <dbReference type="ARBA" id="ARBA00023274"/>
    </source>
</evidence>
<dbReference type="GO" id="GO:0003735">
    <property type="term" value="F:structural constituent of ribosome"/>
    <property type="evidence" value="ECO:0007669"/>
    <property type="project" value="InterPro"/>
</dbReference>
<dbReference type="InterPro" id="IPR036164">
    <property type="entry name" value="bL21-like_sf"/>
</dbReference>
<dbReference type="Proteomes" id="UP000183245">
    <property type="component" value="Unassembled WGS sequence"/>
</dbReference>
<dbReference type="AlphaFoldDB" id="A0A1J5J104"/>
<keyword evidence="4 5" id="KW-0694">RNA-binding</keyword>
<protein>
    <recommendedName>
        <fullName evidence="4">Large ribosomal subunit protein bL21</fullName>
    </recommendedName>
</protein>
<dbReference type="NCBIfam" id="TIGR00061">
    <property type="entry name" value="L21"/>
    <property type="match status" value="1"/>
</dbReference>
<dbReference type="Pfam" id="PF00829">
    <property type="entry name" value="Ribosomal_L21p"/>
    <property type="match status" value="1"/>
</dbReference>
<comment type="caution">
    <text evidence="6">The sequence shown here is derived from an EMBL/GenBank/DDBJ whole genome shotgun (WGS) entry which is preliminary data.</text>
</comment>
<reference evidence="6 7" key="1">
    <citation type="journal article" date="2016" name="Environ. Microbiol.">
        <title>Genomic resolution of a cold subsurface aquifer community provides metabolic insights for novel microbes adapted to high CO concentrations.</title>
        <authorList>
            <person name="Probst A.J."/>
            <person name="Castelle C.J."/>
            <person name="Singh A."/>
            <person name="Brown C.T."/>
            <person name="Anantharaman K."/>
            <person name="Sharon I."/>
            <person name="Hug L.A."/>
            <person name="Burstein D."/>
            <person name="Emerson J.B."/>
            <person name="Thomas B.C."/>
            <person name="Banfield J.F."/>
        </authorList>
    </citation>
    <scope>NUCLEOTIDE SEQUENCE [LARGE SCALE GENOMIC DNA]</scope>
    <source>
        <strain evidence="6">CG2_30_54_11</strain>
    </source>
</reference>
<keyword evidence="4 5" id="KW-0699">rRNA-binding</keyword>
<dbReference type="GO" id="GO:0005840">
    <property type="term" value="C:ribosome"/>
    <property type="evidence" value="ECO:0007669"/>
    <property type="project" value="UniProtKB-KW"/>
</dbReference>